<protein>
    <submittedName>
        <fullName evidence="1">Uncharacterized protein</fullName>
    </submittedName>
</protein>
<keyword evidence="2" id="KW-1185">Reference proteome</keyword>
<evidence type="ECO:0000313" key="2">
    <source>
        <dbReference type="Proteomes" id="UP001154420"/>
    </source>
</evidence>
<name>A0A9X5BG36_9FIRM</name>
<organism evidence="1 2">
    <name type="scientific">Parablautia muri</name>
    <dbReference type="NCBI Taxonomy" id="2320879"/>
    <lineage>
        <taxon>Bacteria</taxon>
        <taxon>Bacillati</taxon>
        <taxon>Bacillota</taxon>
        <taxon>Clostridia</taxon>
        <taxon>Lachnospirales</taxon>
        <taxon>Lachnospiraceae</taxon>
        <taxon>Parablautia</taxon>
    </lineage>
</organism>
<accession>A0A9X5BG36</accession>
<dbReference type="OrthoDB" id="1958058at2"/>
<comment type="caution">
    <text evidence="1">The sequence shown here is derived from an EMBL/GenBank/DDBJ whole genome shotgun (WGS) entry which is preliminary data.</text>
</comment>
<dbReference type="RefSeq" id="WP_160560319.1">
    <property type="nucleotide sequence ID" value="NZ_QZDT01000017.1"/>
</dbReference>
<dbReference type="AlphaFoldDB" id="A0A9X5BG36"/>
<dbReference type="Proteomes" id="UP001154420">
    <property type="component" value="Unassembled WGS sequence"/>
</dbReference>
<sequence>MDLIYATDQKEDIGVMKNFTFDLAFGVDENNFELTVNTNNHVCREGYILYIEDTEYGGIVDNIRVATASSQLIYGGRTWHGILESKVIEPDPGEDYLVCNGEANQILGLLLTRMGLSDLFRANSESSGLTVNNYKMNRYVKGYLGIRNMLETVNGKLKIDFQEGFVILSAAPLVDYSRDDEFDSSQIDFDVKKNYRHTNHMICLGKGELAERQVIHLYADTAGNISHVQSQFGMDEVTDVYENVNAESDEELENGGIKALKEAWNSDELQVNFDSTRSYDIGDIVGARENTTGIFVARPIAKKIVTIRDNVVVISHKVGE</sequence>
<proteinExistence type="predicted"/>
<dbReference type="EMBL" id="QZDT01000017">
    <property type="protein sequence ID" value="NBJ93200.1"/>
    <property type="molecule type" value="Genomic_DNA"/>
</dbReference>
<evidence type="ECO:0000313" key="1">
    <source>
        <dbReference type="EMBL" id="NBJ93200.1"/>
    </source>
</evidence>
<reference evidence="1" key="1">
    <citation type="submission" date="2018-09" db="EMBL/GenBank/DDBJ databases">
        <title>Murine metabolic-syndrome-specific gut microbial biobank.</title>
        <authorList>
            <person name="Liu C."/>
        </authorList>
    </citation>
    <scope>NUCLEOTIDE SEQUENCE</scope>
    <source>
        <strain evidence="1">D42-62</strain>
    </source>
</reference>
<gene>
    <name evidence="1" type="ORF">D5281_11485</name>
</gene>